<sequence length="244" mass="28859">MTDLESVRKEITRLQTENAKLTTKVVRNRKIIAQKEETYVKVQDIANEEETFDSDSTQASFKIKQLPNGMDKVRELYKTICQCGDAAKFNGFCEKCVKKMKEDYEKAMNDYLPISTQYEKVYSNNVNKEVKMLSIKNKIDNMKQKIKEGDISFQDGDLKILQDEIDYLRKQIKVTQMDYEVQQKEFTRYVEEQNKVQEDLEMRLAKKEDKIQKIKQQIDELLIKNKKIEENIGFAKEELESYVK</sequence>
<gene>
    <name evidence="2" type="ORF">PPRIM_AZ9-3.1.T0320060</name>
</gene>
<keyword evidence="1" id="KW-0175">Coiled coil</keyword>
<dbReference type="OMA" id="KFNGFCE"/>
<protein>
    <submittedName>
        <fullName evidence="2">Uncharacterized protein</fullName>
    </submittedName>
</protein>
<feature type="coiled-coil region" evidence="1">
    <location>
        <begin position="158"/>
        <end position="238"/>
    </location>
</feature>
<reference evidence="2" key="1">
    <citation type="submission" date="2021-01" db="EMBL/GenBank/DDBJ databases">
        <authorList>
            <consortium name="Genoscope - CEA"/>
            <person name="William W."/>
        </authorList>
    </citation>
    <scope>NUCLEOTIDE SEQUENCE</scope>
</reference>
<name>A0A8S1L9Z0_PARPR</name>
<dbReference type="EMBL" id="CAJJDM010000031">
    <property type="protein sequence ID" value="CAD8061646.1"/>
    <property type="molecule type" value="Genomic_DNA"/>
</dbReference>
<keyword evidence="3" id="KW-1185">Reference proteome</keyword>
<comment type="caution">
    <text evidence="2">The sequence shown here is derived from an EMBL/GenBank/DDBJ whole genome shotgun (WGS) entry which is preliminary data.</text>
</comment>
<proteinExistence type="predicted"/>
<dbReference type="AlphaFoldDB" id="A0A8S1L9Z0"/>
<accession>A0A8S1L9Z0</accession>
<evidence type="ECO:0000313" key="2">
    <source>
        <dbReference type="EMBL" id="CAD8061646.1"/>
    </source>
</evidence>
<dbReference type="Proteomes" id="UP000688137">
    <property type="component" value="Unassembled WGS sequence"/>
</dbReference>
<evidence type="ECO:0000256" key="1">
    <source>
        <dbReference type="SAM" id="Coils"/>
    </source>
</evidence>
<evidence type="ECO:0000313" key="3">
    <source>
        <dbReference type="Proteomes" id="UP000688137"/>
    </source>
</evidence>
<organism evidence="2 3">
    <name type="scientific">Paramecium primaurelia</name>
    <dbReference type="NCBI Taxonomy" id="5886"/>
    <lineage>
        <taxon>Eukaryota</taxon>
        <taxon>Sar</taxon>
        <taxon>Alveolata</taxon>
        <taxon>Ciliophora</taxon>
        <taxon>Intramacronucleata</taxon>
        <taxon>Oligohymenophorea</taxon>
        <taxon>Peniculida</taxon>
        <taxon>Parameciidae</taxon>
        <taxon>Paramecium</taxon>
    </lineage>
</organism>